<keyword evidence="2" id="KW-1185">Reference proteome</keyword>
<evidence type="ECO:0000313" key="2">
    <source>
        <dbReference type="Proteomes" id="UP000838412"/>
    </source>
</evidence>
<sequence>MQIFPYFSTIFPAPDVIAQKNPLGTPQKKERNPSVIILGTPKKTRCESVAESPGQEGFLVTYCRPSDTDDYPHPRSACPHHPFSIASFNHIVCRGPYQQNAAHCDKCYCYVCDKPAKEVNDLDQTTVAMVTVPVLEQSLFTL</sequence>
<evidence type="ECO:0000313" key="1">
    <source>
        <dbReference type="EMBL" id="CAH1245751.1"/>
    </source>
</evidence>
<organism evidence="1 2">
    <name type="scientific">Branchiostoma lanceolatum</name>
    <name type="common">Common lancelet</name>
    <name type="synonym">Amphioxus lanceolatum</name>
    <dbReference type="NCBI Taxonomy" id="7740"/>
    <lineage>
        <taxon>Eukaryota</taxon>
        <taxon>Metazoa</taxon>
        <taxon>Chordata</taxon>
        <taxon>Cephalochordata</taxon>
        <taxon>Leptocardii</taxon>
        <taxon>Amphioxiformes</taxon>
        <taxon>Branchiostomatidae</taxon>
        <taxon>Branchiostoma</taxon>
    </lineage>
</organism>
<accession>A0A8K0EA70</accession>
<reference evidence="1" key="1">
    <citation type="submission" date="2022-01" db="EMBL/GenBank/DDBJ databases">
        <authorList>
            <person name="Braso-Vives M."/>
        </authorList>
    </citation>
    <scope>NUCLEOTIDE SEQUENCE</scope>
</reference>
<protein>
    <submittedName>
        <fullName evidence="1">Hypp7536 protein</fullName>
    </submittedName>
</protein>
<proteinExistence type="predicted"/>
<name>A0A8K0EA70_BRALA</name>
<dbReference type="AlphaFoldDB" id="A0A8K0EA70"/>
<dbReference type="Proteomes" id="UP000838412">
    <property type="component" value="Chromosome 14"/>
</dbReference>
<gene>
    <name evidence="1" type="primary">Hypp7536</name>
    <name evidence="1" type="ORF">BLAG_LOCUS7979</name>
</gene>
<dbReference type="EMBL" id="OV696699">
    <property type="protein sequence ID" value="CAH1245751.1"/>
    <property type="molecule type" value="Genomic_DNA"/>
</dbReference>
<dbReference type="OrthoDB" id="266020at2759"/>